<evidence type="ECO:0000256" key="4">
    <source>
        <dbReference type="ARBA" id="ARBA00023016"/>
    </source>
</evidence>
<evidence type="ECO:0000256" key="5">
    <source>
        <dbReference type="ARBA" id="ARBA00023186"/>
    </source>
</evidence>
<keyword evidence="3" id="KW-0067">ATP-binding</keyword>
<evidence type="ECO:0000256" key="3">
    <source>
        <dbReference type="ARBA" id="ARBA00022840"/>
    </source>
</evidence>
<dbReference type="Proteomes" id="UP000006072">
    <property type="component" value="Unassembled WGS sequence"/>
</dbReference>
<dbReference type="CDD" id="cd10170">
    <property type="entry name" value="ASKHA_NBD_HSP70"/>
    <property type="match status" value="1"/>
</dbReference>
<dbReference type="SUPFAM" id="SSF53067">
    <property type="entry name" value="Actin-like ATPase domain"/>
    <property type="match status" value="1"/>
</dbReference>
<feature type="region of interest" description="Disordered" evidence="6">
    <location>
        <begin position="436"/>
        <end position="514"/>
    </location>
</feature>
<sequence length="514" mass="51981">MSEALGLSIGTTNLAAATVGRQPVIRRSVLTLYGHTAPEVGAATGRPGGLVLSEFVERVGDPVPLVAADGSSYPAEQLVVEALESMAGLAAPDAPSDVAISVPSYWSARATAALAGALQASAVLTPGGTLPRLIPDADAALTALNADPGLDRRGVVALLDLGGGGTSITLADAASAFTPIGDTQRFAEFAGDQIDQAVLSHVLAGLGEGTGGLDPDQTAAVGSLAALREQCRAAKERLSLQTATDLPVDLPGYRGDVRLTRGELEELIARPLDGVFVALEQALARNSIGTVSSVALVGGGSAIPLVAQQVSQRFRVPVVTTPRPALDAAAGAALVAAYGRSAETMTVATVEADSTYALAWSQDDLRDDDIVPFTGEIPEERPNPYALSGEYETEVIAPDDRDAVAGPGSRLPLSLTGLVAAVALLAVGGAAIALTSLDSPEPNRPTPGNVPLSSALVPSPEPPPVQTVTQQPVQPPPTAEPPAPVAPPVVTTPPAPVPTTTTPTTTTTTTTTTT</sequence>
<dbReference type="InterPro" id="IPR013126">
    <property type="entry name" value="Hsp_70_fam"/>
</dbReference>
<protein>
    <recommendedName>
        <fullName evidence="9">Molecular chaperone</fullName>
    </recommendedName>
</protein>
<dbReference type="PROSITE" id="PS01036">
    <property type="entry name" value="HSP70_3"/>
    <property type="match status" value="1"/>
</dbReference>
<dbReference type="PANTHER" id="PTHR42749:SF1">
    <property type="entry name" value="CELL SHAPE-DETERMINING PROTEIN MREB"/>
    <property type="match status" value="1"/>
</dbReference>
<keyword evidence="5" id="KW-0143">Chaperone</keyword>
<dbReference type="PANTHER" id="PTHR42749">
    <property type="entry name" value="CELL SHAPE-DETERMINING PROTEIN MREB"/>
    <property type="match status" value="1"/>
</dbReference>
<dbReference type="GO" id="GO:0140662">
    <property type="term" value="F:ATP-dependent protein folding chaperone"/>
    <property type="evidence" value="ECO:0007669"/>
    <property type="project" value="InterPro"/>
</dbReference>
<keyword evidence="2" id="KW-0547">Nucleotide-binding</keyword>
<dbReference type="InterPro" id="IPR018181">
    <property type="entry name" value="Heat_shock_70_CS"/>
</dbReference>
<keyword evidence="8" id="KW-1185">Reference proteome</keyword>
<dbReference type="GO" id="GO:0005524">
    <property type="term" value="F:ATP binding"/>
    <property type="evidence" value="ECO:0007669"/>
    <property type="project" value="UniProtKB-KW"/>
</dbReference>
<reference evidence="7 8" key="1">
    <citation type="journal article" date="2012" name="J. Bacteriol.">
        <title>Complete Genome Sequence of Mycobacterium vaccae Type Strain ATCC 25954.</title>
        <authorList>
            <person name="Ho Y.S."/>
            <person name="Adroub S.A."/>
            <person name="Abadi M."/>
            <person name="Al Alwan B."/>
            <person name="Alkhateeb R."/>
            <person name="Gao G."/>
            <person name="Ragab A."/>
            <person name="Ali S."/>
            <person name="van Soolingen D."/>
            <person name="Bitter W."/>
            <person name="Pain A."/>
            <person name="Abdallah A.M."/>
        </authorList>
    </citation>
    <scope>NUCLEOTIDE SEQUENCE [LARGE SCALE GENOMIC DNA]</scope>
    <source>
        <strain evidence="7 8">ATCC 25954</strain>
    </source>
</reference>
<evidence type="ECO:0000256" key="6">
    <source>
        <dbReference type="SAM" id="MobiDB-lite"/>
    </source>
</evidence>
<dbReference type="RefSeq" id="WP_003933712.1">
    <property type="nucleotide sequence ID" value="NZ_JH814705.1"/>
</dbReference>
<comment type="similarity">
    <text evidence="1">Belongs to the heat shock protein 70 family.</text>
</comment>
<evidence type="ECO:0000256" key="1">
    <source>
        <dbReference type="ARBA" id="ARBA00007381"/>
    </source>
</evidence>
<dbReference type="AlphaFoldDB" id="K0UGM6"/>
<name>K0UGM6_MYCVA</name>
<dbReference type="Gene3D" id="3.30.420.40">
    <property type="match status" value="2"/>
</dbReference>
<evidence type="ECO:0000313" key="8">
    <source>
        <dbReference type="Proteomes" id="UP000006072"/>
    </source>
</evidence>
<evidence type="ECO:0008006" key="9">
    <source>
        <dbReference type="Google" id="ProtNLM"/>
    </source>
</evidence>
<dbReference type="InterPro" id="IPR043129">
    <property type="entry name" value="ATPase_NBD"/>
</dbReference>
<feature type="compositionally biased region" description="Pro residues" evidence="6">
    <location>
        <begin position="473"/>
        <end position="497"/>
    </location>
</feature>
<dbReference type="Gene3D" id="3.90.640.10">
    <property type="entry name" value="Actin, Chain A, domain 4"/>
    <property type="match status" value="1"/>
</dbReference>
<dbReference type="EMBL" id="ALQA01000067">
    <property type="protein sequence ID" value="EJZ05976.1"/>
    <property type="molecule type" value="Genomic_DNA"/>
</dbReference>
<organism evidence="7 8">
    <name type="scientific">Mycolicibacterium vaccae ATCC 25954</name>
    <dbReference type="NCBI Taxonomy" id="1194972"/>
    <lineage>
        <taxon>Bacteria</taxon>
        <taxon>Bacillati</taxon>
        <taxon>Actinomycetota</taxon>
        <taxon>Actinomycetes</taxon>
        <taxon>Mycobacteriales</taxon>
        <taxon>Mycobacteriaceae</taxon>
        <taxon>Mycolicibacterium</taxon>
    </lineage>
</organism>
<dbReference type="eggNOG" id="COG0443">
    <property type="taxonomic scope" value="Bacteria"/>
</dbReference>
<feature type="compositionally biased region" description="Low complexity" evidence="6">
    <location>
        <begin position="498"/>
        <end position="514"/>
    </location>
</feature>
<dbReference type="Pfam" id="PF00012">
    <property type="entry name" value="HSP70"/>
    <property type="match status" value="1"/>
</dbReference>
<evidence type="ECO:0000256" key="2">
    <source>
        <dbReference type="ARBA" id="ARBA00022741"/>
    </source>
</evidence>
<accession>K0UGM6</accession>
<gene>
    <name evidence="7" type="ORF">MVAC_23235</name>
</gene>
<dbReference type="HOGENOM" id="CLU_028017_1_1_11"/>
<keyword evidence="4" id="KW-0346">Stress response</keyword>
<comment type="caution">
    <text evidence="7">The sequence shown here is derived from an EMBL/GenBank/DDBJ whole genome shotgun (WGS) entry which is preliminary data.</text>
</comment>
<proteinExistence type="inferred from homology"/>
<feature type="non-terminal residue" evidence="7">
    <location>
        <position position="514"/>
    </location>
</feature>
<evidence type="ECO:0000313" key="7">
    <source>
        <dbReference type="EMBL" id="EJZ05976.1"/>
    </source>
</evidence>